<organism evidence="1 2">
    <name type="scientific">Dentiscutata heterogama</name>
    <dbReference type="NCBI Taxonomy" id="1316150"/>
    <lineage>
        <taxon>Eukaryota</taxon>
        <taxon>Fungi</taxon>
        <taxon>Fungi incertae sedis</taxon>
        <taxon>Mucoromycota</taxon>
        <taxon>Glomeromycotina</taxon>
        <taxon>Glomeromycetes</taxon>
        <taxon>Diversisporales</taxon>
        <taxon>Gigasporaceae</taxon>
        <taxon>Dentiscutata</taxon>
    </lineage>
</organism>
<dbReference type="EMBL" id="CAJVPU010011652">
    <property type="protein sequence ID" value="CAG8616554.1"/>
    <property type="molecule type" value="Genomic_DNA"/>
</dbReference>
<feature type="non-terminal residue" evidence="1">
    <location>
        <position position="1"/>
    </location>
</feature>
<reference evidence="1" key="1">
    <citation type="submission" date="2021-06" db="EMBL/GenBank/DDBJ databases">
        <authorList>
            <person name="Kallberg Y."/>
            <person name="Tangrot J."/>
            <person name="Rosling A."/>
        </authorList>
    </citation>
    <scope>NUCLEOTIDE SEQUENCE</scope>
    <source>
        <strain evidence="1">IL203A</strain>
    </source>
</reference>
<sequence length="344" mass="37377">RAIVPKKRRLLIGNSDTNYENQEMVGTGNWALGNDSGQGASSNSPNTENDIAHLILDINNPASLSVLASLAVNNPSTLNNLSQFDIYNALPAASSLPSNEINNPADFLDAADLSSLLQPDQITPSNDPSSTAPDNNSSLINNTESSIPTNTLTDTTPTTTASHYKLPTAAPSIQQQAVTVSPTSSNLQNLHTNHKESLHELETRINAVESNVDYLTSLTSQLGYDPENHDEIDFDDEVENDFLSYYDTNFNPTEQDRQMLFNLMKGRNNESDTATTRATDSSNTLTATPGNPVNRTPTSTSGRSKVDKTAVASTSIEDNELSIDDLLADLDDEENQFISYHDRK</sequence>
<proteinExistence type="predicted"/>
<dbReference type="Proteomes" id="UP000789702">
    <property type="component" value="Unassembled WGS sequence"/>
</dbReference>
<gene>
    <name evidence="1" type="ORF">DHETER_LOCUS7846</name>
</gene>
<evidence type="ECO:0000313" key="2">
    <source>
        <dbReference type="Proteomes" id="UP000789702"/>
    </source>
</evidence>
<comment type="caution">
    <text evidence="1">The sequence shown here is derived from an EMBL/GenBank/DDBJ whole genome shotgun (WGS) entry which is preliminary data.</text>
</comment>
<name>A0ACA9MZF2_9GLOM</name>
<protein>
    <submittedName>
        <fullName evidence="1">4694_t:CDS:1</fullName>
    </submittedName>
</protein>
<accession>A0ACA9MZF2</accession>
<evidence type="ECO:0000313" key="1">
    <source>
        <dbReference type="EMBL" id="CAG8616554.1"/>
    </source>
</evidence>
<keyword evidence="2" id="KW-1185">Reference proteome</keyword>